<dbReference type="InterPro" id="IPR029063">
    <property type="entry name" value="SAM-dependent_MTases_sf"/>
</dbReference>
<dbReference type="Gene3D" id="3.40.50.150">
    <property type="entry name" value="Vaccinia Virus protein VP39"/>
    <property type="match status" value="1"/>
</dbReference>
<gene>
    <name evidence="2" type="ORF">ABT272_39810</name>
</gene>
<dbReference type="InterPro" id="IPR013216">
    <property type="entry name" value="Methyltransf_11"/>
</dbReference>
<dbReference type="EC" id="2.1.1.-" evidence="2"/>
<dbReference type="Proteomes" id="UP001470023">
    <property type="component" value="Unassembled WGS sequence"/>
</dbReference>
<keyword evidence="3" id="KW-1185">Reference proteome</keyword>
<dbReference type="RefSeq" id="WP_352065814.1">
    <property type="nucleotide sequence ID" value="NZ_JBEPAZ010000070.1"/>
</dbReference>
<dbReference type="EMBL" id="JBEPAZ010000070">
    <property type="protein sequence ID" value="MER6433809.1"/>
    <property type="molecule type" value="Genomic_DNA"/>
</dbReference>
<keyword evidence="2" id="KW-0489">Methyltransferase</keyword>
<dbReference type="GO" id="GO:0032259">
    <property type="term" value="P:methylation"/>
    <property type="evidence" value="ECO:0007669"/>
    <property type="project" value="UniProtKB-KW"/>
</dbReference>
<evidence type="ECO:0000313" key="2">
    <source>
        <dbReference type="EMBL" id="MER6433809.1"/>
    </source>
</evidence>
<dbReference type="Pfam" id="PF08241">
    <property type="entry name" value="Methyltransf_11"/>
    <property type="match status" value="1"/>
</dbReference>
<accession>A0ABV1UJB1</accession>
<sequence>MTTTDATDAFDAAERAMWAGRTEAYARGFGRLCAHPVPALLDAAGVAAGTRVLDIGTGTGAAALAAGERGALVRAVDADAGMVAEARRRGVAAEVAVLPALPFGDGEFDAVLGNFVLNHVGRPRAALAELRRVLRPGGRLAVTLWGARRGAGQDLLGAALAAGGAVPPSYLPRLDPAEDFARTPDGLAGLLAEAGFTGAGAVELAWHHRTTVEEWWGGAAGGVATVGLVLTAQEAGTVAAVRREYERLCAAFVPQGAENADGEGPLALPHVALLARAVR</sequence>
<proteinExistence type="predicted"/>
<dbReference type="SUPFAM" id="SSF53335">
    <property type="entry name" value="S-adenosyl-L-methionine-dependent methyltransferases"/>
    <property type="match status" value="1"/>
</dbReference>
<dbReference type="CDD" id="cd02440">
    <property type="entry name" value="AdoMet_MTases"/>
    <property type="match status" value="1"/>
</dbReference>
<name>A0ABV1UJB1_9ACTN</name>
<evidence type="ECO:0000313" key="3">
    <source>
        <dbReference type="Proteomes" id="UP001470023"/>
    </source>
</evidence>
<dbReference type="GO" id="GO:0008168">
    <property type="term" value="F:methyltransferase activity"/>
    <property type="evidence" value="ECO:0007669"/>
    <property type="project" value="UniProtKB-KW"/>
</dbReference>
<dbReference type="PANTHER" id="PTHR43591">
    <property type="entry name" value="METHYLTRANSFERASE"/>
    <property type="match status" value="1"/>
</dbReference>
<protein>
    <submittedName>
        <fullName evidence="2">Class I SAM-dependent methyltransferase</fullName>
        <ecNumber evidence="2">2.1.1.-</ecNumber>
    </submittedName>
</protein>
<keyword evidence="2" id="KW-0808">Transferase</keyword>
<evidence type="ECO:0000259" key="1">
    <source>
        <dbReference type="Pfam" id="PF08241"/>
    </source>
</evidence>
<organism evidence="2 3">
    <name type="scientific">Streptomyces sp. 900105245</name>
    <dbReference type="NCBI Taxonomy" id="3154379"/>
    <lineage>
        <taxon>Bacteria</taxon>
        <taxon>Bacillati</taxon>
        <taxon>Actinomycetota</taxon>
        <taxon>Actinomycetes</taxon>
        <taxon>Kitasatosporales</taxon>
        <taxon>Streptomycetaceae</taxon>
        <taxon>Streptomyces</taxon>
    </lineage>
</organism>
<reference evidence="2 3" key="1">
    <citation type="submission" date="2024-06" db="EMBL/GenBank/DDBJ databases">
        <title>The Natural Products Discovery Center: Release of the First 8490 Sequenced Strains for Exploring Actinobacteria Biosynthetic Diversity.</title>
        <authorList>
            <person name="Kalkreuter E."/>
            <person name="Kautsar S.A."/>
            <person name="Yang D."/>
            <person name="Bader C.D."/>
            <person name="Teijaro C.N."/>
            <person name="Fluegel L."/>
            <person name="Davis C.M."/>
            <person name="Simpson J.R."/>
            <person name="Lauterbach L."/>
            <person name="Steele A.D."/>
            <person name="Gui C."/>
            <person name="Meng S."/>
            <person name="Li G."/>
            <person name="Viehrig K."/>
            <person name="Ye F."/>
            <person name="Su P."/>
            <person name="Kiefer A.F."/>
            <person name="Nichols A."/>
            <person name="Cepeda A.J."/>
            <person name="Yan W."/>
            <person name="Fan B."/>
            <person name="Jiang Y."/>
            <person name="Adhikari A."/>
            <person name="Zheng C.-J."/>
            <person name="Schuster L."/>
            <person name="Cowan T.M."/>
            <person name="Smanski M.J."/>
            <person name="Chevrette M.G."/>
            <person name="De Carvalho L.P.S."/>
            <person name="Shen B."/>
        </authorList>
    </citation>
    <scope>NUCLEOTIDE SEQUENCE [LARGE SCALE GENOMIC DNA]</scope>
    <source>
        <strain evidence="2 3">NPDC001166</strain>
    </source>
</reference>
<comment type="caution">
    <text evidence="2">The sequence shown here is derived from an EMBL/GenBank/DDBJ whole genome shotgun (WGS) entry which is preliminary data.</text>
</comment>
<feature type="domain" description="Methyltransferase type 11" evidence="1">
    <location>
        <begin position="53"/>
        <end position="141"/>
    </location>
</feature>